<evidence type="ECO:0000313" key="1">
    <source>
        <dbReference type="EMBL" id="EEX72234.1"/>
    </source>
</evidence>
<keyword evidence="2" id="KW-1185">Reference proteome</keyword>
<dbReference type="AlphaFoldDB" id="C9LER5"/>
<dbReference type="HOGENOM" id="CLU_1785156_0_0_10"/>
<sequence>MRLQLPAWHLPVDAVCFSLLTGSQRLINVATLHRLLPPNNGLLPPNDDLLPPNDGLLPPNDRWWLHFRFIIKLYKSTNRSVCRAGCNLFRAAADGFLRQYFVRVHKPMLMRCRPASADALARRKERKNWSCCVLYLTLKAEWQTC</sequence>
<dbReference type="Proteomes" id="UP000003460">
    <property type="component" value="Unassembled WGS sequence"/>
</dbReference>
<proteinExistence type="predicted"/>
<gene>
    <name evidence="1" type="ORF">GCWU000325_00696</name>
</gene>
<dbReference type="EMBL" id="ACIJ02000016">
    <property type="protein sequence ID" value="EEX72234.1"/>
    <property type="molecule type" value="Genomic_DNA"/>
</dbReference>
<accession>C9LER5</accession>
<reference evidence="1" key="1">
    <citation type="submission" date="2009-09" db="EMBL/GenBank/DDBJ databases">
        <authorList>
            <person name="Weinstock G."/>
            <person name="Sodergren E."/>
            <person name="Clifton S."/>
            <person name="Fulton L."/>
            <person name="Fulton B."/>
            <person name="Courtney L."/>
            <person name="Fronick C."/>
            <person name="Harrison M."/>
            <person name="Strong C."/>
            <person name="Farmer C."/>
            <person name="Delahaunty K."/>
            <person name="Markovic C."/>
            <person name="Hall O."/>
            <person name="Minx P."/>
            <person name="Tomlinson C."/>
            <person name="Mitreva M."/>
            <person name="Nelson J."/>
            <person name="Hou S."/>
            <person name="Wollam A."/>
            <person name="Pepin K.H."/>
            <person name="Johnson M."/>
            <person name="Bhonagiri V."/>
            <person name="Nash W.E."/>
            <person name="Warren W."/>
            <person name="Chinwalla A."/>
            <person name="Mardis E.R."/>
            <person name="Wilson R.K."/>
        </authorList>
    </citation>
    <scope>NUCLEOTIDE SEQUENCE [LARGE SCALE GENOMIC DNA]</scope>
    <source>
        <strain evidence="1">ATCC 51259</strain>
    </source>
</reference>
<protein>
    <submittedName>
        <fullName evidence="1">Uncharacterized protein</fullName>
    </submittedName>
</protein>
<evidence type="ECO:0000313" key="2">
    <source>
        <dbReference type="Proteomes" id="UP000003460"/>
    </source>
</evidence>
<comment type="caution">
    <text evidence="1">The sequence shown here is derived from an EMBL/GenBank/DDBJ whole genome shotgun (WGS) entry which is preliminary data.</text>
</comment>
<name>C9LER5_9BACT</name>
<organism evidence="1 2">
    <name type="scientific">Alloprevotella tannerae ATCC 51259</name>
    <dbReference type="NCBI Taxonomy" id="626522"/>
    <lineage>
        <taxon>Bacteria</taxon>
        <taxon>Pseudomonadati</taxon>
        <taxon>Bacteroidota</taxon>
        <taxon>Bacteroidia</taxon>
        <taxon>Bacteroidales</taxon>
        <taxon>Prevotellaceae</taxon>
        <taxon>Alloprevotella</taxon>
    </lineage>
</organism>
<dbReference type="STRING" id="626522.GCWU000325_00696"/>